<dbReference type="HOGENOM" id="CLU_2768257_0_0_6"/>
<proteinExistence type="predicted"/>
<feature type="compositionally biased region" description="Polar residues" evidence="1">
    <location>
        <begin position="1"/>
        <end position="25"/>
    </location>
</feature>
<gene>
    <name evidence="2" type="ORF">HMPREF0201_04148</name>
</gene>
<comment type="caution">
    <text evidence="2">The sequence shown here is derived from an EMBL/GenBank/DDBJ whole genome shotgun (WGS) entry which is preliminary data.</text>
</comment>
<feature type="region of interest" description="Disordered" evidence="1">
    <location>
        <begin position="1"/>
        <end position="26"/>
    </location>
</feature>
<evidence type="ECO:0000313" key="3">
    <source>
        <dbReference type="Proteomes" id="UP000014585"/>
    </source>
</evidence>
<accession>S3JKZ4</accession>
<protein>
    <submittedName>
        <fullName evidence="2">Uncharacterized protein</fullName>
    </submittedName>
</protein>
<dbReference type="EMBL" id="ATDT01000033">
    <property type="protein sequence ID" value="EPF13954.1"/>
    <property type="molecule type" value="Genomic_DNA"/>
</dbReference>
<reference evidence="2 3" key="1">
    <citation type="submission" date="2013-04" db="EMBL/GenBank/DDBJ databases">
        <authorList>
            <person name="Weinstock G."/>
            <person name="Sodergren E."/>
            <person name="Lobos E.A."/>
            <person name="Fulton L."/>
            <person name="Fulton R."/>
            <person name="Courtney L."/>
            <person name="Fronick C."/>
            <person name="O'Laughlin M."/>
            <person name="Godfrey J."/>
            <person name="Wilson R.M."/>
            <person name="Miner T."/>
            <person name="Farmer C."/>
            <person name="Delehaunty K."/>
            <person name="Cordes M."/>
            <person name="Minx P."/>
            <person name="Tomlinson C."/>
            <person name="Chen J."/>
            <person name="Wollam A."/>
            <person name="Pepin K.H."/>
            <person name="Palsikar V.B."/>
            <person name="Zhang X."/>
            <person name="Suruliraj S."/>
            <person name="Perna N.T."/>
            <person name="Plunkett G."/>
            <person name="Warren W."/>
            <person name="Mitreva M."/>
            <person name="Mardis E.R."/>
            <person name="Wilson R.K."/>
        </authorList>
    </citation>
    <scope>NUCLEOTIDE SEQUENCE [LARGE SCALE GENOMIC DNA]</scope>
    <source>
        <strain evidence="2 3">DSM 4568</strain>
    </source>
</reference>
<name>S3JKZ4_9ENTR</name>
<evidence type="ECO:0000256" key="1">
    <source>
        <dbReference type="SAM" id="MobiDB-lite"/>
    </source>
</evidence>
<dbReference type="Proteomes" id="UP000014585">
    <property type="component" value="Unassembled WGS sequence"/>
</dbReference>
<evidence type="ECO:0000313" key="2">
    <source>
        <dbReference type="EMBL" id="EPF13954.1"/>
    </source>
</evidence>
<dbReference type="AlphaFoldDB" id="S3JKZ4"/>
<sequence length="69" mass="7316">MQNQVKTSAASDQKNQAPDITTGNENIPAPMIVPPIIITPPISEGLVPVVVKVVISGSLKNEVKRNEVV</sequence>
<organism evidence="2 3">
    <name type="scientific">Cedecea davisae DSM 4568</name>
    <dbReference type="NCBI Taxonomy" id="566551"/>
    <lineage>
        <taxon>Bacteria</taxon>
        <taxon>Pseudomonadati</taxon>
        <taxon>Pseudomonadota</taxon>
        <taxon>Gammaproteobacteria</taxon>
        <taxon>Enterobacterales</taxon>
        <taxon>Enterobacteriaceae</taxon>
        <taxon>Cedecea</taxon>
    </lineage>
</organism>